<dbReference type="KEGG" id="azc:AZC_0436"/>
<dbReference type="Proteomes" id="UP000000270">
    <property type="component" value="Chromosome"/>
</dbReference>
<dbReference type="EMBL" id="AP009384">
    <property type="protein sequence ID" value="BAF86434.1"/>
    <property type="molecule type" value="Genomic_DNA"/>
</dbReference>
<reference evidence="2 3" key="1">
    <citation type="journal article" date="2007" name="Appl. Environ. Microbiol.">
        <title>Rhizobial factors required for stem nodule maturation and maintenance in Sesbania rostrata-Azorhizobium caulinodans ORS571 symbiosis.</title>
        <authorList>
            <person name="Suzuki S."/>
            <person name="Aono T."/>
            <person name="Lee KB."/>
            <person name="Suzuki T."/>
            <person name="Liu CT."/>
            <person name="Miwa H."/>
            <person name="Wakao S."/>
            <person name="Iki T."/>
            <person name="Oyaizu H."/>
        </authorList>
    </citation>
    <scope>NUCLEOTIDE SEQUENCE [LARGE SCALE GENOMIC DNA]</scope>
    <source>
        <strain evidence="3">ATCC 43989 / DSM 5975 / JCM 20966 / LMG 6465 / NBRC 14845 / NCIMB 13405 / ORS 571</strain>
    </source>
</reference>
<dbReference type="RefSeq" id="WP_012168967.1">
    <property type="nucleotide sequence ID" value="NC_009937.1"/>
</dbReference>
<evidence type="ECO:0000313" key="2">
    <source>
        <dbReference type="EMBL" id="BAF86434.1"/>
    </source>
</evidence>
<protein>
    <submittedName>
        <fullName evidence="2">Uncharacterized protein</fullName>
    </submittedName>
</protein>
<evidence type="ECO:0000313" key="3">
    <source>
        <dbReference type="Proteomes" id="UP000000270"/>
    </source>
</evidence>
<evidence type="ECO:0000256" key="1">
    <source>
        <dbReference type="SAM" id="MobiDB-lite"/>
    </source>
</evidence>
<dbReference type="AlphaFoldDB" id="A8ILX0"/>
<reference evidence="2 3" key="6">
    <citation type="journal article" date="2011" name="Appl. Environ. Microbiol.">
        <title>Involvement of the azorhizobial chromosome partition gene (parA) in the onset of bacteroid differentiation during Sesbania rostrata stem nodule development.</title>
        <authorList>
            <person name="Liu CT."/>
            <person name="Lee KB."/>
            <person name="Wang YS."/>
            <person name="Peng MH."/>
            <person name="Lee KT."/>
            <person name="Suzuki S."/>
            <person name="Suzuki T."/>
            <person name="Oyaizu H."/>
        </authorList>
    </citation>
    <scope>NUCLEOTIDE SEQUENCE [LARGE SCALE GENOMIC DNA]</scope>
    <source>
        <strain evidence="3">ATCC 43989 / DSM 5975 / JCM 20966 / LMG 6465 / NBRC 14845 / NCIMB 13405 / ORS 571</strain>
    </source>
</reference>
<reference evidence="2 3" key="4">
    <citation type="journal article" date="2009" name="Appl. Environ. Microbiol.">
        <title>Comparative genome-wide transcriptional profiling of Azorhizobium caulinodans ORS571 grown under free-living and symbiotic conditions.</title>
        <authorList>
            <person name="Tsukada S."/>
            <person name="Aono T."/>
            <person name="Akiba N."/>
            <person name="Lee KB."/>
            <person name="Liu CT."/>
            <person name="Toyazaki H."/>
            <person name="Oyaizu H."/>
        </authorList>
    </citation>
    <scope>NUCLEOTIDE SEQUENCE [LARGE SCALE GENOMIC DNA]</scope>
    <source>
        <strain evidence="3">ATCC 43989 / DSM 5975 / JCM 20966 / LMG 6465 / NBRC 14845 / NCIMB 13405 / ORS 571</strain>
    </source>
</reference>
<reference evidence="3" key="2">
    <citation type="submission" date="2007-04" db="EMBL/GenBank/DDBJ databases">
        <title>Complete genome sequence of the nitrogen-fixing bacterium Azorhizobium caulinodans ORS571.</title>
        <authorList>
            <person name="Lee K.B."/>
            <person name="Backer P.D."/>
            <person name="Aono T."/>
            <person name="Liu C.T."/>
            <person name="Suzuki S."/>
            <person name="Suzuki T."/>
            <person name="Kaneko T."/>
            <person name="Yamada M."/>
            <person name="Tabata S."/>
            <person name="Kupfer D.M."/>
            <person name="Najar F.Z."/>
            <person name="Wiley G.B."/>
            <person name="Roe B."/>
            <person name="Binnewies T."/>
            <person name="Ussery D."/>
            <person name="Vereecke D."/>
            <person name="Gevers D."/>
            <person name="Holsters M."/>
            <person name="Oyaizu H."/>
        </authorList>
    </citation>
    <scope>NUCLEOTIDE SEQUENCE [LARGE SCALE GENOMIC DNA]</scope>
    <source>
        <strain evidence="3">ATCC 43989 / DSM 5975 / JCM 20966 / LMG 6465 / NBRC 14845 / NCIMB 13405 / ORS 571</strain>
    </source>
</reference>
<accession>A8ILX0</accession>
<keyword evidence="3" id="KW-1185">Reference proteome</keyword>
<sequence length="120" mass="13340">MVVISDKILRIVAPSGRPATTAALYKLNLQEKALERQISELKSSSGTSGADVQEEIRKLETKLSEIQKKMEPLKAQLEELREQEDKEAEASAAAREAALRKGENPYAHPLKIDLTSIDRK</sequence>
<reference evidence="2 3" key="5">
    <citation type="journal article" date="2010" name="Appl. Environ. Microbiol.">
        <title>phrR-like gene praR of Azorhizobium caulinodans ORS571 is essential for symbiosis with Sesbania rostrata and is involved in expression of reb genes.</title>
        <authorList>
            <person name="Akiba N."/>
            <person name="Aono T."/>
            <person name="Toyazaki H."/>
            <person name="Sato S."/>
            <person name="Oyaizu H."/>
        </authorList>
    </citation>
    <scope>NUCLEOTIDE SEQUENCE [LARGE SCALE GENOMIC DNA]</scope>
    <source>
        <strain evidence="3">ATCC 43989 / DSM 5975 / JCM 20966 / LMG 6465 / NBRC 14845 / NCIMB 13405 / ORS 571</strain>
    </source>
</reference>
<proteinExistence type="predicted"/>
<reference evidence="2 3" key="3">
    <citation type="journal article" date="2008" name="BMC Genomics">
        <title>The genome of the versatile nitrogen fixer Azorhizobium caulinodans ORS571.</title>
        <authorList>
            <person name="Lee KB."/>
            <person name="Backer P.D."/>
            <person name="Aono T."/>
            <person name="Liu CT."/>
            <person name="Suzuki S."/>
            <person name="Suzuki T."/>
            <person name="Kaneko T."/>
            <person name="Yamada M."/>
            <person name="Tabata S."/>
            <person name="Kupfer D.M."/>
            <person name="Najar F.Z."/>
            <person name="Wiley G.B."/>
            <person name="Roe B."/>
            <person name="Binnewies T.T."/>
            <person name="Ussery D.W."/>
            <person name="D'Haeze W."/>
            <person name="Herder J.D."/>
            <person name="Gevers D."/>
            <person name="Vereecke D."/>
            <person name="Holsters M."/>
            <person name="Oyaizu H."/>
        </authorList>
    </citation>
    <scope>NUCLEOTIDE SEQUENCE [LARGE SCALE GENOMIC DNA]</scope>
    <source>
        <strain evidence="3">ATCC 43989 / DSM 5975 / JCM 20966 / LMG 6465 / NBRC 14845 / NCIMB 13405 / ORS 571</strain>
    </source>
</reference>
<gene>
    <name evidence="2" type="ordered locus">AZC_0436</name>
</gene>
<name>A8ILX0_AZOC5</name>
<dbReference type="HOGENOM" id="CLU_2044877_0_0_5"/>
<organism evidence="2 3">
    <name type="scientific">Azorhizobium caulinodans (strain ATCC 43989 / DSM 5975 / JCM 20966 / LMG 6465 / NBRC 14845 / NCIMB 13405 / ORS 571)</name>
    <dbReference type="NCBI Taxonomy" id="438753"/>
    <lineage>
        <taxon>Bacteria</taxon>
        <taxon>Pseudomonadati</taxon>
        <taxon>Pseudomonadota</taxon>
        <taxon>Alphaproteobacteria</taxon>
        <taxon>Hyphomicrobiales</taxon>
        <taxon>Xanthobacteraceae</taxon>
        <taxon>Azorhizobium</taxon>
    </lineage>
</organism>
<feature type="region of interest" description="Disordered" evidence="1">
    <location>
        <begin position="80"/>
        <end position="120"/>
    </location>
</feature>